<proteinExistence type="predicted"/>
<accession>A0A839QM77</accession>
<keyword evidence="2" id="KW-1185">Reference proteome</keyword>
<reference evidence="1 2" key="1">
    <citation type="submission" date="2020-08" db="EMBL/GenBank/DDBJ databases">
        <title>Sequencing the genomes of 1000 actinobacteria strains.</title>
        <authorList>
            <person name="Klenk H.-P."/>
        </authorList>
    </citation>
    <scope>NUCLEOTIDE SEQUENCE [LARGE SCALE GENOMIC DNA]</scope>
    <source>
        <strain evidence="1 2">DSM 22826</strain>
    </source>
</reference>
<dbReference type="RefSeq" id="WP_183511047.1">
    <property type="nucleotide sequence ID" value="NZ_BAABGK010000042.1"/>
</dbReference>
<sequence length="56" mass="5615">MGAPVDAPTAIAADDGQKIYANLGYDGGAISVRVRRTPAAACWNAPGPGSSWLAVS</sequence>
<name>A0A839QM77_9MICC</name>
<evidence type="ECO:0000313" key="1">
    <source>
        <dbReference type="EMBL" id="MBB2995854.1"/>
    </source>
</evidence>
<organism evidence="1 2">
    <name type="scientific">Paeniglutamicibacter cryotolerans</name>
    <dbReference type="NCBI Taxonomy" id="670079"/>
    <lineage>
        <taxon>Bacteria</taxon>
        <taxon>Bacillati</taxon>
        <taxon>Actinomycetota</taxon>
        <taxon>Actinomycetes</taxon>
        <taxon>Micrococcales</taxon>
        <taxon>Micrococcaceae</taxon>
        <taxon>Paeniglutamicibacter</taxon>
    </lineage>
</organism>
<dbReference type="EMBL" id="JACHVS010000001">
    <property type="protein sequence ID" value="MBB2995854.1"/>
    <property type="molecule type" value="Genomic_DNA"/>
</dbReference>
<protein>
    <submittedName>
        <fullName evidence="1">Uncharacterized protein</fullName>
    </submittedName>
</protein>
<gene>
    <name evidence="1" type="ORF">E9229_002045</name>
</gene>
<evidence type="ECO:0000313" key="2">
    <source>
        <dbReference type="Proteomes" id="UP000523000"/>
    </source>
</evidence>
<dbReference type="Proteomes" id="UP000523000">
    <property type="component" value="Unassembled WGS sequence"/>
</dbReference>
<dbReference type="AlphaFoldDB" id="A0A839QM77"/>
<comment type="caution">
    <text evidence="1">The sequence shown here is derived from an EMBL/GenBank/DDBJ whole genome shotgun (WGS) entry which is preliminary data.</text>
</comment>